<feature type="region of interest" description="Disordered" evidence="1">
    <location>
        <begin position="1"/>
        <end position="48"/>
    </location>
</feature>
<evidence type="ECO:0000313" key="3">
    <source>
        <dbReference type="Proteomes" id="UP000750711"/>
    </source>
</evidence>
<protein>
    <submittedName>
        <fullName evidence="2">Uncharacterized protein</fullName>
    </submittedName>
</protein>
<organism evidence="2 3">
    <name type="scientific">Trichoglossum hirsutum</name>
    <dbReference type="NCBI Taxonomy" id="265104"/>
    <lineage>
        <taxon>Eukaryota</taxon>
        <taxon>Fungi</taxon>
        <taxon>Dikarya</taxon>
        <taxon>Ascomycota</taxon>
        <taxon>Pezizomycotina</taxon>
        <taxon>Geoglossomycetes</taxon>
        <taxon>Geoglossales</taxon>
        <taxon>Geoglossaceae</taxon>
        <taxon>Trichoglossum</taxon>
    </lineage>
</organism>
<feature type="region of interest" description="Disordered" evidence="1">
    <location>
        <begin position="258"/>
        <end position="286"/>
    </location>
</feature>
<keyword evidence="3" id="KW-1185">Reference proteome</keyword>
<feature type="compositionally biased region" description="Acidic residues" evidence="1">
    <location>
        <begin position="258"/>
        <end position="272"/>
    </location>
</feature>
<proteinExistence type="predicted"/>
<dbReference type="AlphaFoldDB" id="A0A9P8LD57"/>
<sequence>MPPVPSRWSRCSPPTISNPAQWSNRVGQQHGKIRAPTFTTAPTKSGGKRVVVNAKRKRADKPDADTVSSIPGVFVFDSREGLVQKKACSFQEDVVSSPMCLKTVQSLRDDTLCHRHMYGLYDDVMYAVCTPCDFIIQHNEAAEPLLYPPPVLDKPILQLALSPLLGSGDSDDGTNDTFFQRSSYADSDISIESPTASIAGDIPTDPAVLKMKDEILSQVLGSEGACKGLEACNNVLQRGEDGCSNTAEGQWVVLEVDGDEESADQEEEEWEGFDVMKGEDTKKKLS</sequence>
<feature type="compositionally biased region" description="Basic and acidic residues" evidence="1">
    <location>
        <begin position="274"/>
        <end position="286"/>
    </location>
</feature>
<reference evidence="2" key="1">
    <citation type="submission" date="2021-03" db="EMBL/GenBank/DDBJ databases">
        <title>Comparative genomics and phylogenomic investigation of the class Geoglossomycetes provide insights into ecological specialization and systematics.</title>
        <authorList>
            <person name="Melie T."/>
            <person name="Pirro S."/>
            <person name="Miller A.N."/>
            <person name="Quandt A."/>
        </authorList>
    </citation>
    <scope>NUCLEOTIDE SEQUENCE</scope>
    <source>
        <strain evidence="2">CAQ_001_2017</strain>
    </source>
</reference>
<evidence type="ECO:0000256" key="1">
    <source>
        <dbReference type="SAM" id="MobiDB-lite"/>
    </source>
</evidence>
<comment type="caution">
    <text evidence="2">The sequence shown here is derived from an EMBL/GenBank/DDBJ whole genome shotgun (WGS) entry which is preliminary data.</text>
</comment>
<dbReference type="EMBL" id="JAGHQM010000438">
    <property type="protein sequence ID" value="KAH0561977.1"/>
    <property type="molecule type" value="Genomic_DNA"/>
</dbReference>
<name>A0A9P8LD57_9PEZI</name>
<accession>A0A9P8LD57</accession>
<evidence type="ECO:0000313" key="2">
    <source>
        <dbReference type="EMBL" id="KAH0561977.1"/>
    </source>
</evidence>
<feature type="compositionally biased region" description="Polar residues" evidence="1">
    <location>
        <begin position="12"/>
        <end position="27"/>
    </location>
</feature>
<dbReference type="Proteomes" id="UP000750711">
    <property type="component" value="Unassembled WGS sequence"/>
</dbReference>
<gene>
    <name evidence="2" type="ORF">GP486_003315</name>
</gene>